<dbReference type="OrthoDB" id="284292at2759"/>
<dbReference type="Proteomes" id="UP000002748">
    <property type="component" value="Unassembled WGS sequence"/>
</dbReference>
<comment type="subunit">
    <text evidence="4">Interacts with the flavoprotein subunit within the SDH catalytic dimer.</text>
</comment>
<dbReference type="HOGENOM" id="CLU_103054_0_0_1"/>
<accession>J8TIU3</accession>
<dbReference type="KEGG" id="tasa:A1Q1_00133"/>
<evidence type="ECO:0000256" key="1">
    <source>
        <dbReference type="ARBA" id="ARBA00004305"/>
    </source>
</evidence>
<evidence type="ECO:0000313" key="5">
    <source>
        <dbReference type="EMBL" id="EJT53126.1"/>
    </source>
</evidence>
<evidence type="ECO:0000256" key="3">
    <source>
        <dbReference type="ARBA" id="ARBA00023186"/>
    </source>
</evidence>
<dbReference type="HAMAP" id="MF_03057">
    <property type="entry name" value="SDHAF2"/>
    <property type="match status" value="1"/>
</dbReference>
<dbReference type="InterPro" id="IPR036714">
    <property type="entry name" value="SDH_sf"/>
</dbReference>
<comment type="caution">
    <text evidence="5">The sequence shown here is derived from an EMBL/GenBank/DDBJ whole genome shotgun (WGS) entry which is preliminary data.</text>
</comment>
<dbReference type="VEuPathDB" id="FungiDB:A1Q1_00133"/>
<comment type="similarity">
    <text evidence="4">Belongs to the SDHAF2 family.</text>
</comment>
<dbReference type="SUPFAM" id="SSF109910">
    <property type="entry name" value="YgfY-like"/>
    <property type="match status" value="1"/>
</dbReference>
<keyword evidence="3 4" id="KW-0143">Chaperone</keyword>
<dbReference type="Gene3D" id="1.10.150.250">
    <property type="entry name" value="Flavinator of succinate dehydrogenase"/>
    <property type="match status" value="1"/>
</dbReference>
<dbReference type="InterPro" id="IPR005631">
    <property type="entry name" value="SDH"/>
</dbReference>
<sequence length="148" mass="17299">MLSRRLLTLASISSSRVRALHVSRAVLAESDPFPLPFDPALLAQQQRPRHDQAEAEMAQWQAIKPIERVGEDDNKMRARLVYQTRKRGMLENDLLLSTFAKNELPSMTREQMEEFDKLLDENDWDVFYWATEKKEAPERWAKTELLAK</sequence>
<organism evidence="5 6">
    <name type="scientific">Trichosporon asahii var. asahii (strain ATCC 90039 / CBS 2479 / JCM 2466 / KCTC 7840 / NBRC 103889/ NCYC 2677 / UAMH 7654)</name>
    <name type="common">Yeast</name>
    <dbReference type="NCBI Taxonomy" id="1186058"/>
    <lineage>
        <taxon>Eukaryota</taxon>
        <taxon>Fungi</taxon>
        <taxon>Dikarya</taxon>
        <taxon>Basidiomycota</taxon>
        <taxon>Agaricomycotina</taxon>
        <taxon>Tremellomycetes</taxon>
        <taxon>Trichosporonales</taxon>
        <taxon>Trichosporonaceae</taxon>
        <taxon>Trichosporon</taxon>
    </lineage>
</organism>
<evidence type="ECO:0000256" key="4">
    <source>
        <dbReference type="HAMAP-Rule" id="MF_03057"/>
    </source>
</evidence>
<dbReference type="GeneID" id="25983647"/>
<dbReference type="GO" id="GO:0005759">
    <property type="term" value="C:mitochondrial matrix"/>
    <property type="evidence" value="ECO:0007669"/>
    <property type="project" value="UniProtKB-SubCell"/>
</dbReference>
<proteinExistence type="inferred from homology"/>
<dbReference type="InterPro" id="IPR028882">
    <property type="entry name" value="SDHAF2"/>
</dbReference>
<evidence type="ECO:0000256" key="2">
    <source>
        <dbReference type="ARBA" id="ARBA00023128"/>
    </source>
</evidence>
<dbReference type="Pfam" id="PF03937">
    <property type="entry name" value="Sdh5"/>
    <property type="match status" value="1"/>
</dbReference>
<dbReference type="AlphaFoldDB" id="J8TIU3"/>
<dbReference type="EMBL" id="ALBS01000009">
    <property type="protein sequence ID" value="EJT53126.1"/>
    <property type="molecule type" value="Genomic_DNA"/>
</dbReference>
<comment type="subcellular location">
    <subcellularLocation>
        <location evidence="1 4">Mitochondrion matrix</location>
    </subcellularLocation>
</comment>
<dbReference type="PANTHER" id="PTHR12469:SF2">
    <property type="entry name" value="SUCCINATE DEHYDROGENASE ASSEMBLY FACTOR 2, MITOCHONDRIAL"/>
    <property type="match status" value="1"/>
</dbReference>
<protein>
    <recommendedName>
        <fullName evidence="4">Succinate dehydrogenase assembly factor 2, mitochondrial</fullName>
        <shortName evidence="4">SDH assembly factor 2</shortName>
        <shortName evidence="4">SDHAF2</shortName>
    </recommendedName>
</protein>
<keyword evidence="2 4" id="KW-0496">Mitochondrion</keyword>
<dbReference type="RefSeq" id="XP_014184449.1">
    <property type="nucleotide sequence ID" value="XM_014328974.1"/>
</dbReference>
<dbReference type="PANTHER" id="PTHR12469">
    <property type="entry name" value="PROTEIN EMI5 HOMOLOG, MITOCHONDRIAL"/>
    <property type="match status" value="1"/>
</dbReference>
<comment type="function">
    <text evidence="4">Plays an essential role in the assembly of succinate dehydrogenase (SDH), an enzyme complex (also referred to as respiratory complex II) that is a component of both the tricarboxylic acid (TCA) cycle and the mitochondrial electron transport chain, and which couples the oxidation of succinate to fumarate with the reduction of ubiquinone (coenzyme Q) to ubiquinol. Required for flavinylation (covalent attachment of FAD) of the flavoprotein subunit of the SDH catalytic dimer.</text>
</comment>
<dbReference type="GO" id="GO:0006099">
    <property type="term" value="P:tricarboxylic acid cycle"/>
    <property type="evidence" value="ECO:0007669"/>
    <property type="project" value="TreeGrafter"/>
</dbReference>
<gene>
    <name evidence="5" type="ORF">A1Q1_00133</name>
</gene>
<dbReference type="GO" id="GO:0034553">
    <property type="term" value="P:mitochondrial respiratory chain complex II assembly"/>
    <property type="evidence" value="ECO:0007669"/>
    <property type="project" value="TreeGrafter"/>
</dbReference>
<reference evidence="5 6" key="1">
    <citation type="journal article" date="2012" name="Eukaryot. Cell">
        <title>Draft genome sequence of CBS 2479, the standard type strain of Trichosporon asahii.</title>
        <authorList>
            <person name="Yang R.Y."/>
            <person name="Li H.T."/>
            <person name="Zhu H."/>
            <person name="Zhou G.P."/>
            <person name="Wang M."/>
            <person name="Wang L."/>
        </authorList>
    </citation>
    <scope>NUCLEOTIDE SEQUENCE [LARGE SCALE GENOMIC DNA]</scope>
    <source>
        <strain evidence="6">ATCC 90039 / CBS 2479 / JCM 2466 / KCTC 7840 / NCYC 2677 / UAMH 7654</strain>
    </source>
</reference>
<dbReference type="GO" id="GO:0006121">
    <property type="term" value="P:mitochondrial electron transport, succinate to ubiquinone"/>
    <property type="evidence" value="ECO:0007669"/>
    <property type="project" value="UniProtKB-UniRule"/>
</dbReference>
<evidence type="ECO:0000313" key="6">
    <source>
        <dbReference type="Proteomes" id="UP000002748"/>
    </source>
</evidence>
<dbReference type="FunFam" id="1.10.150.250:FF:000002">
    <property type="entry name" value="Succinate dehydrogenase assembly factor 2, mitochondrial"/>
    <property type="match status" value="1"/>
</dbReference>
<name>J8TIU3_TRIAS</name>